<dbReference type="EMBL" id="QJVC01000004">
    <property type="protein sequence ID" value="PYI39109.1"/>
    <property type="molecule type" value="Genomic_DNA"/>
</dbReference>
<dbReference type="RefSeq" id="WP_110484672.1">
    <property type="nucleotide sequence ID" value="NZ_QJVC01000004.1"/>
</dbReference>
<evidence type="ECO:0008006" key="5">
    <source>
        <dbReference type="Google" id="ProtNLM"/>
    </source>
</evidence>
<reference evidence="3 4" key="1">
    <citation type="submission" date="2018-05" db="EMBL/GenBank/DDBJ databases">
        <title>Genetic diversity of glacier-inhabiting Cryobacterium bacteria in China and description of Cryobacterium mengkeensis sp. nov. and Arthrobacter glacialis sp. nov.</title>
        <authorList>
            <person name="Liu Q."/>
            <person name="Xin Y.-H."/>
        </authorList>
    </citation>
    <scope>NUCLEOTIDE SEQUENCE [LARGE SCALE GENOMIC DNA]</scope>
    <source>
        <strain evidence="3 4">B7</strain>
    </source>
</reference>
<sequence length="178" mass="17928">MNSKKMAAAVLAATMIGALGMSSCATPEDQGASPQSSSPSATESSDSSALLLLNDSLRKKLGEDYSDAWIEGGVLHIAVTSDSGAAIVTAAGAVAKLVTIDATQLEAALQSIAAWQSKLPSEQATAIHKIIPDGSTGTITLFVDPPQLDAIAKVAATDKPGGDVALLIRESSGIATPL</sequence>
<accession>A0A2V5IRF4</accession>
<dbReference type="OrthoDB" id="4943788at2"/>
<dbReference type="PROSITE" id="PS51257">
    <property type="entry name" value="PROKAR_LIPOPROTEIN"/>
    <property type="match status" value="1"/>
</dbReference>
<feature type="signal peptide" evidence="2">
    <location>
        <begin position="1"/>
        <end position="25"/>
    </location>
</feature>
<protein>
    <recommendedName>
        <fullName evidence="5">Lipoprotein</fullName>
    </recommendedName>
</protein>
<proteinExistence type="predicted"/>
<keyword evidence="2" id="KW-0732">Signal</keyword>
<evidence type="ECO:0000313" key="3">
    <source>
        <dbReference type="EMBL" id="PYI39109.1"/>
    </source>
</evidence>
<comment type="caution">
    <text evidence="3">The sequence shown here is derived from an EMBL/GenBank/DDBJ whole genome shotgun (WGS) entry which is preliminary data.</text>
</comment>
<evidence type="ECO:0000256" key="2">
    <source>
        <dbReference type="SAM" id="SignalP"/>
    </source>
</evidence>
<dbReference type="Proteomes" id="UP000247980">
    <property type="component" value="Unassembled WGS sequence"/>
</dbReference>
<organism evidence="3 4">
    <name type="scientific">Arthrobacter psychrolactophilus</name>
    <dbReference type="NCBI Taxonomy" id="92442"/>
    <lineage>
        <taxon>Bacteria</taxon>
        <taxon>Bacillati</taxon>
        <taxon>Actinomycetota</taxon>
        <taxon>Actinomycetes</taxon>
        <taxon>Micrococcales</taxon>
        <taxon>Micrococcaceae</taxon>
        <taxon>Arthrobacter</taxon>
    </lineage>
</organism>
<evidence type="ECO:0000256" key="1">
    <source>
        <dbReference type="SAM" id="MobiDB-lite"/>
    </source>
</evidence>
<evidence type="ECO:0000313" key="4">
    <source>
        <dbReference type="Proteomes" id="UP000247980"/>
    </source>
</evidence>
<gene>
    <name evidence="3" type="ORF">CVS30_07325</name>
</gene>
<dbReference type="AlphaFoldDB" id="A0A2V5IRF4"/>
<name>A0A2V5IRF4_9MICC</name>
<feature type="region of interest" description="Disordered" evidence="1">
    <location>
        <begin position="24"/>
        <end position="47"/>
    </location>
</feature>
<keyword evidence="4" id="KW-1185">Reference proteome</keyword>
<feature type="chain" id="PRO_5038655668" description="Lipoprotein" evidence="2">
    <location>
        <begin position="26"/>
        <end position="178"/>
    </location>
</feature>
<feature type="compositionally biased region" description="Low complexity" evidence="1">
    <location>
        <begin position="33"/>
        <end position="47"/>
    </location>
</feature>